<comment type="caution">
    <text evidence="7">The sequence shown here is derived from an EMBL/GenBank/DDBJ whole genome shotgun (WGS) entry which is preliminary data.</text>
</comment>
<evidence type="ECO:0000256" key="2">
    <source>
        <dbReference type="ARBA" id="ARBA00022723"/>
    </source>
</evidence>
<dbReference type="SUPFAM" id="SSF53187">
    <property type="entry name" value="Zn-dependent exopeptidases"/>
    <property type="match status" value="1"/>
</dbReference>
<dbReference type="PANTHER" id="PTHR37326">
    <property type="entry name" value="BLL3975 PROTEIN"/>
    <property type="match status" value="1"/>
</dbReference>
<dbReference type="InterPro" id="IPR043795">
    <property type="entry name" value="N-alpha-Ac-DABA-like"/>
</dbReference>
<evidence type="ECO:0000256" key="1">
    <source>
        <dbReference type="ARBA" id="ARBA00001947"/>
    </source>
</evidence>
<name>A0A537IV89_9BACT</name>
<evidence type="ECO:0000256" key="4">
    <source>
        <dbReference type="ARBA" id="ARBA00022833"/>
    </source>
</evidence>
<dbReference type="Gene3D" id="3.40.630.10">
    <property type="entry name" value="Zn peptidases"/>
    <property type="match status" value="1"/>
</dbReference>
<protein>
    <submittedName>
        <fullName evidence="7">Succinylglutamate desuccinylase</fullName>
    </submittedName>
</protein>
<evidence type="ECO:0000256" key="5">
    <source>
        <dbReference type="SAM" id="MobiDB-lite"/>
    </source>
</evidence>
<dbReference type="PANTHER" id="PTHR37326:SF1">
    <property type="entry name" value="BLL3975 PROTEIN"/>
    <property type="match status" value="1"/>
</dbReference>
<dbReference type="AlphaFoldDB" id="A0A537IV89"/>
<dbReference type="GO" id="GO:0046872">
    <property type="term" value="F:metal ion binding"/>
    <property type="evidence" value="ECO:0007669"/>
    <property type="project" value="UniProtKB-KW"/>
</dbReference>
<proteinExistence type="predicted"/>
<dbReference type="Pfam" id="PF24827">
    <property type="entry name" value="AstE_AspA_cat"/>
    <property type="match status" value="1"/>
</dbReference>
<comment type="cofactor">
    <cofactor evidence="1">
        <name>Zn(2+)</name>
        <dbReference type="ChEBI" id="CHEBI:29105"/>
    </cofactor>
</comment>
<evidence type="ECO:0000313" key="8">
    <source>
        <dbReference type="Proteomes" id="UP000318834"/>
    </source>
</evidence>
<gene>
    <name evidence="7" type="ORF">E6H05_06795</name>
</gene>
<dbReference type="GO" id="GO:0016811">
    <property type="term" value="F:hydrolase activity, acting on carbon-nitrogen (but not peptide) bonds, in linear amides"/>
    <property type="evidence" value="ECO:0007669"/>
    <property type="project" value="InterPro"/>
</dbReference>
<evidence type="ECO:0000259" key="6">
    <source>
        <dbReference type="Pfam" id="PF24827"/>
    </source>
</evidence>
<feature type="region of interest" description="Disordered" evidence="5">
    <location>
        <begin position="1"/>
        <end position="23"/>
    </location>
</feature>
<keyword evidence="4" id="KW-0862">Zinc</keyword>
<dbReference type="InterPro" id="IPR053138">
    <property type="entry name" value="N-alpha-Ac-DABA_deacetylase"/>
</dbReference>
<dbReference type="GO" id="GO:0016788">
    <property type="term" value="F:hydrolase activity, acting on ester bonds"/>
    <property type="evidence" value="ECO:0007669"/>
    <property type="project" value="InterPro"/>
</dbReference>
<keyword evidence="2" id="KW-0479">Metal-binding</keyword>
<dbReference type="Proteomes" id="UP000318834">
    <property type="component" value="Unassembled WGS sequence"/>
</dbReference>
<dbReference type="EMBL" id="VBAP01000045">
    <property type="protein sequence ID" value="TMI75244.1"/>
    <property type="molecule type" value="Genomic_DNA"/>
</dbReference>
<dbReference type="InterPro" id="IPR055438">
    <property type="entry name" value="AstE_AspA_cat"/>
</dbReference>
<sequence>MQPVTVGTAKASPGETARGVIPAGRDFDGPIEIPVIVVRGTRDGPVLWIDGATHGDEAEGSITCWNLAKEVDAKGLAGTLVLVPILNLAAAKNGSRGNPLDHVNYDLNRVYPGKPNGRGTERLAWAYYQEFAPKADIVISLHSGGSVGYMSRVIYHNDIPASLELAKAFGVGWDLIVEPAYSVDRRPATGTIEAVSGANGKPALVVELGGLSESLPDKLLQNSRSLTDGCVNLMRYLKMLPGKVERNGRWKLAREWIVQTGTGGFWLPDSAFRFRKSVKEGTVLARVVDTYGETLEEIKAPCDGETIGMRTTPYVGLPGDHCVFFAEILNEVTE</sequence>
<feature type="domain" description="Succinylglutamate desuccinylase/Aspartoacylase catalytic" evidence="6">
    <location>
        <begin position="44"/>
        <end position="227"/>
    </location>
</feature>
<evidence type="ECO:0000256" key="3">
    <source>
        <dbReference type="ARBA" id="ARBA00022801"/>
    </source>
</evidence>
<evidence type="ECO:0000313" key="7">
    <source>
        <dbReference type="EMBL" id="TMI75244.1"/>
    </source>
</evidence>
<dbReference type="PIRSF" id="PIRSF039012">
    <property type="entry name" value="ASP"/>
    <property type="match status" value="1"/>
</dbReference>
<accession>A0A537IV89</accession>
<organism evidence="7 8">
    <name type="scientific">Candidatus Segetimicrobium genomatis</name>
    <dbReference type="NCBI Taxonomy" id="2569760"/>
    <lineage>
        <taxon>Bacteria</taxon>
        <taxon>Bacillati</taxon>
        <taxon>Candidatus Sysuimicrobiota</taxon>
        <taxon>Candidatus Sysuimicrobiia</taxon>
        <taxon>Candidatus Sysuimicrobiales</taxon>
        <taxon>Candidatus Segetimicrobiaceae</taxon>
        <taxon>Candidatus Segetimicrobium</taxon>
    </lineage>
</organism>
<reference evidence="7 8" key="1">
    <citation type="journal article" date="2019" name="Nat. Microbiol.">
        <title>Mediterranean grassland soil C-N compound turnover is dependent on rainfall and depth, and is mediated by genomically divergent microorganisms.</title>
        <authorList>
            <person name="Diamond S."/>
            <person name="Andeer P.F."/>
            <person name="Li Z."/>
            <person name="Crits-Christoph A."/>
            <person name="Burstein D."/>
            <person name="Anantharaman K."/>
            <person name="Lane K.R."/>
            <person name="Thomas B.C."/>
            <person name="Pan C."/>
            <person name="Northen T.R."/>
            <person name="Banfield J.F."/>
        </authorList>
    </citation>
    <scope>NUCLEOTIDE SEQUENCE [LARGE SCALE GENOMIC DNA]</scope>
    <source>
        <strain evidence="7">NP_8</strain>
    </source>
</reference>
<keyword evidence="3" id="KW-0378">Hydrolase</keyword>